<dbReference type="Proteomes" id="UP000799779">
    <property type="component" value="Unassembled WGS sequence"/>
</dbReference>
<dbReference type="InterPro" id="IPR051693">
    <property type="entry name" value="UPF0046_metallophosphoest"/>
</dbReference>
<dbReference type="CDD" id="cd07379">
    <property type="entry name" value="MPP_239FB"/>
    <property type="match status" value="1"/>
</dbReference>
<dbReference type="OrthoDB" id="630188at2759"/>
<dbReference type="Pfam" id="PF00149">
    <property type="entry name" value="Metallophos"/>
    <property type="match status" value="1"/>
</dbReference>
<dbReference type="PANTHER" id="PTHR12905:SF16">
    <property type="entry name" value="SER_THR PROTEIN PHOSPHATASE FAMILY PROTEIN (AFU_ORTHOLOGUE AFUA_1G06000)"/>
    <property type="match status" value="1"/>
</dbReference>
<dbReference type="PANTHER" id="PTHR12905">
    <property type="entry name" value="METALLOPHOSPHOESTERASE"/>
    <property type="match status" value="1"/>
</dbReference>
<organism evidence="3 4">
    <name type="scientific">Amniculicola lignicola CBS 123094</name>
    <dbReference type="NCBI Taxonomy" id="1392246"/>
    <lineage>
        <taxon>Eukaryota</taxon>
        <taxon>Fungi</taxon>
        <taxon>Dikarya</taxon>
        <taxon>Ascomycota</taxon>
        <taxon>Pezizomycotina</taxon>
        <taxon>Dothideomycetes</taxon>
        <taxon>Pleosporomycetidae</taxon>
        <taxon>Pleosporales</taxon>
        <taxon>Amniculicolaceae</taxon>
        <taxon>Amniculicola</taxon>
    </lineage>
</organism>
<protein>
    <submittedName>
        <fullName evidence="3">Metallo-dependent phosphatase</fullName>
    </submittedName>
</protein>
<evidence type="ECO:0000313" key="3">
    <source>
        <dbReference type="EMBL" id="KAF2001711.1"/>
    </source>
</evidence>
<evidence type="ECO:0000313" key="4">
    <source>
        <dbReference type="Proteomes" id="UP000799779"/>
    </source>
</evidence>
<dbReference type="AlphaFoldDB" id="A0A6A5WNE8"/>
<sequence length="333" mass="37052">MAQETPPTRRTRIVCISDTHNNTPRLPQGDVLIHAGDLTNQGSESELKKTLSWLEKTNFEAKIVVAGNHDMTLDAAFYAKHHTSWRWPTPQDPEKCRSMFVSSPSITYLENNAAAIYLSDPTGPHTCFTVFGSPCQPNKWTWAFQYERGHGAKVWDTIPPDADIVVTHTPPYGHCDTNTRDDRTGCEELLQALHRVRPMLAVSGHIHEGRGVERVLWNNDGPESGSLEASVELWKDPGTGKKQSLVDLSGRSRRPLENTSALTRHCTIPSLAQASPQYDSDIGSSSEPNVEAGERRHETCIINAAFMGPRTEGPKTFNKPIVVDVELPVWRVE</sequence>
<dbReference type="InterPro" id="IPR004843">
    <property type="entry name" value="Calcineurin-like_PHP"/>
</dbReference>
<keyword evidence="4" id="KW-1185">Reference proteome</keyword>
<gene>
    <name evidence="3" type="ORF">P154DRAFT_553461</name>
</gene>
<dbReference type="GO" id="GO:0016787">
    <property type="term" value="F:hydrolase activity"/>
    <property type="evidence" value="ECO:0007669"/>
    <property type="project" value="InterPro"/>
</dbReference>
<accession>A0A6A5WNE8</accession>
<proteinExistence type="predicted"/>
<feature type="domain" description="Calcineurin-like phosphoesterase" evidence="2">
    <location>
        <begin position="12"/>
        <end position="208"/>
    </location>
</feature>
<feature type="region of interest" description="Disordered" evidence="1">
    <location>
        <begin position="273"/>
        <end position="292"/>
    </location>
</feature>
<dbReference type="Gene3D" id="3.60.21.10">
    <property type="match status" value="1"/>
</dbReference>
<evidence type="ECO:0000256" key="1">
    <source>
        <dbReference type="SAM" id="MobiDB-lite"/>
    </source>
</evidence>
<dbReference type="EMBL" id="ML977581">
    <property type="protein sequence ID" value="KAF2001711.1"/>
    <property type="molecule type" value="Genomic_DNA"/>
</dbReference>
<name>A0A6A5WNE8_9PLEO</name>
<dbReference type="SUPFAM" id="SSF56300">
    <property type="entry name" value="Metallo-dependent phosphatases"/>
    <property type="match status" value="1"/>
</dbReference>
<evidence type="ECO:0000259" key="2">
    <source>
        <dbReference type="Pfam" id="PF00149"/>
    </source>
</evidence>
<dbReference type="InterPro" id="IPR029052">
    <property type="entry name" value="Metallo-depent_PP-like"/>
</dbReference>
<reference evidence="3" key="1">
    <citation type="journal article" date="2020" name="Stud. Mycol.">
        <title>101 Dothideomycetes genomes: a test case for predicting lifestyles and emergence of pathogens.</title>
        <authorList>
            <person name="Haridas S."/>
            <person name="Albert R."/>
            <person name="Binder M."/>
            <person name="Bloem J."/>
            <person name="Labutti K."/>
            <person name="Salamov A."/>
            <person name="Andreopoulos B."/>
            <person name="Baker S."/>
            <person name="Barry K."/>
            <person name="Bills G."/>
            <person name="Bluhm B."/>
            <person name="Cannon C."/>
            <person name="Castanera R."/>
            <person name="Culley D."/>
            <person name="Daum C."/>
            <person name="Ezra D."/>
            <person name="Gonzalez J."/>
            <person name="Henrissat B."/>
            <person name="Kuo A."/>
            <person name="Liang C."/>
            <person name="Lipzen A."/>
            <person name="Lutzoni F."/>
            <person name="Magnuson J."/>
            <person name="Mondo S."/>
            <person name="Nolan M."/>
            <person name="Ohm R."/>
            <person name="Pangilinan J."/>
            <person name="Park H.-J."/>
            <person name="Ramirez L."/>
            <person name="Alfaro M."/>
            <person name="Sun H."/>
            <person name="Tritt A."/>
            <person name="Yoshinaga Y."/>
            <person name="Zwiers L.-H."/>
            <person name="Turgeon B."/>
            <person name="Goodwin S."/>
            <person name="Spatafora J."/>
            <person name="Crous P."/>
            <person name="Grigoriev I."/>
        </authorList>
    </citation>
    <scope>NUCLEOTIDE SEQUENCE</scope>
    <source>
        <strain evidence="3">CBS 123094</strain>
    </source>
</reference>
<feature type="compositionally biased region" description="Polar residues" evidence="1">
    <location>
        <begin position="273"/>
        <end position="288"/>
    </location>
</feature>